<dbReference type="AlphaFoldDB" id="A0A426Y2B9"/>
<feature type="region of interest" description="Disordered" evidence="2">
    <location>
        <begin position="335"/>
        <end position="418"/>
    </location>
</feature>
<feature type="compositionally biased region" description="Acidic residues" evidence="2">
    <location>
        <begin position="397"/>
        <end position="407"/>
    </location>
</feature>
<dbReference type="PANTHER" id="PTHR31099">
    <property type="entry name" value="OS06G0165300 PROTEIN"/>
    <property type="match status" value="1"/>
</dbReference>
<evidence type="ECO:0000256" key="2">
    <source>
        <dbReference type="SAM" id="MobiDB-lite"/>
    </source>
</evidence>
<gene>
    <name evidence="4" type="ORF">B296_00037985</name>
</gene>
<reference evidence="4 5" key="1">
    <citation type="journal article" date="2014" name="Agronomy (Basel)">
        <title>A Draft Genome Sequence for Ensete ventricosum, the Drought-Tolerant Tree Against Hunger.</title>
        <authorList>
            <person name="Harrison J."/>
            <person name="Moore K.A."/>
            <person name="Paszkiewicz K."/>
            <person name="Jones T."/>
            <person name="Grant M."/>
            <person name="Ambacheew D."/>
            <person name="Muzemil S."/>
            <person name="Studholme D.J."/>
        </authorList>
    </citation>
    <scope>NUCLEOTIDE SEQUENCE [LARGE SCALE GENOMIC DNA]</scope>
</reference>
<feature type="region of interest" description="Disordered" evidence="2">
    <location>
        <begin position="130"/>
        <end position="169"/>
    </location>
</feature>
<dbReference type="Gene3D" id="1.10.287.1490">
    <property type="match status" value="1"/>
</dbReference>
<dbReference type="Pfam" id="PF04195">
    <property type="entry name" value="Transposase_28"/>
    <property type="match status" value="1"/>
</dbReference>
<evidence type="ECO:0000313" key="5">
    <source>
        <dbReference type="Proteomes" id="UP000287651"/>
    </source>
</evidence>
<evidence type="ECO:0000256" key="1">
    <source>
        <dbReference type="SAM" id="Coils"/>
    </source>
</evidence>
<feature type="region of interest" description="Disordered" evidence="2">
    <location>
        <begin position="64"/>
        <end position="88"/>
    </location>
</feature>
<dbReference type="CDD" id="cd06503">
    <property type="entry name" value="ATP-synt_Fo_b"/>
    <property type="match status" value="1"/>
</dbReference>
<feature type="domain" description="Transposase (putative) gypsy type" evidence="3">
    <location>
        <begin position="205"/>
        <end position="269"/>
    </location>
</feature>
<evidence type="ECO:0000313" key="4">
    <source>
        <dbReference type="EMBL" id="RRT45937.1"/>
    </source>
</evidence>
<protein>
    <recommendedName>
        <fullName evidence="3">Transposase (putative) gypsy type domain-containing protein</fullName>
    </recommendedName>
</protein>
<dbReference type="InterPro" id="IPR007321">
    <property type="entry name" value="Transposase_28"/>
</dbReference>
<dbReference type="PANTHER" id="PTHR31099:SF49">
    <property type="entry name" value="MYOSIN HEAVY CHAIN-LIKE PROTEIN"/>
    <property type="match status" value="1"/>
</dbReference>
<proteinExistence type="predicted"/>
<accession>A0A426Y2B9</accession>
<evidence type="ECO:0000259" key="3">
    <source>
        <dbReference type="Pfam" id="PF04195"/>
    </source>
</evidence>
<comment type="caution">
    <text evidence="4">The sequence shown here is derived from an EMBL/GenBank/DDBJ whole genome shotgun (WGS) entry which is preliminary data.</text>
</comment>
<keyword evidence="1" id="KW-0175">Coiled coil</keyword>
<dbReference type="EMBL" id="AMZH03015511">
    <property type="protein sequence ID" value="RRT45937.1"/>
    <property type="molecule type" value="Genomic_DNA"/>
</dbReference>
<sequence>MTRPSLLTLQFPVSVPLIRRILLSSPAVEQNRPERMRFAECWLVRTVSLYSICQDYQPGPCALARSRSSQHRGGARSDGKSPRVRLGRSAAGVVELRSTSVISFPPPREDLLEAPDWGAEDEVLQRAFGLRDSAEKVNSDTNPGDLAKSESGDPEASSSRASSGPPSPVDARVLRDLEVMKADHDLDTAVTEGSLAVIRGRYNISVDALEVALRFPLHPLIEECLRWWRISPSQVAPNSWRYLVVFLGECRRAGIIPTWDLFMACFRLCKSRGGYYLTARVGFRVSGASSNNKGWKSRYLFVSGPIWGFRLDWSAHPIGNAPHWIDLSDLRGMPKMSGGKAPSTRTAAPAREVGVSPAREAPKASSKRLIDAPTEQVDDPARRHKKVKGKELASPSEEPETPAESDEGGALSVHHRPRSMKDLFKTKVHKDDAGYYTLQMSDLGHQDPDKEMKVRWRGLKNSTKIWNDSSAAEEFERGLLHPQLARELYTLPSEVLLARAAKEMVLVSSRHLSRRRELSSYSGSYDYRSVQSQHFHMVLFDRVHDADRLITFMDYRISNLQQELDALKSGGGPEPVAKAEERASELEQELEKMKRERDEALQRLEASEKELNEIRSSLSEIQRLLKEARVRARKMDDELLQSIKALENARAELPR</sequence>
<dbReference type="Proteomes" id="UP000287651">
    <property type="component" value="Unassembled WGS sequence"/>
</dbReference>
<name>A0A426Y2B9_ENSVE</name>
<feature type="coiled-coil region" evidence="1">
    <location>
        <begin position="576"/>
        <end position="652"/>
    </location>
</feature>
<organism evidence="4 5">
    <name type="scientific">Ensete ventricosum</name>
    <name type="common">Abyssinian banana</name>
    <name type="synonym">Musa ensete</name>
    <dbReference type="NCBI Taxonomy" id="4639"/>
    <lineage>
        <taxon>Eukaryota</taxon>
        <taxon>Viridiplantae</taxon>
        <taxon>Streptophyta</taxon>
        <taxon>Embryophyta</taxon>
        <taxon>Tracheophyta</taxon>
        <taxon>Spermatophyta</taxon>
        <taxon>Magnoliopsida</taxon>
        <taxon>Liliopsida</taxon>
        <taxon>Zingiberales</taxon>
        <taxon>Musaceae</taxon>
        <taxon>Ensete</taxon>
    </lineage>
</organism>
<feature type="compositionally biased region" description="Low complexity" evidence="2">
    <location>
        <begin position="154"/>
        <end position="164"/>
    </location>
</feature>